<dbReference type="Pfam" id="PF12870">
    <property type="entry name" value="DUF4878"/>
    <property type="match status" value="1"/>
</dbReference>
<keyword evidence="1" id="KW-0732">Signal</keyword>
<sequence>MFLIKKWFALIFVASFLVACSGANTPESVAERFIKAAYTQDLDTMMDLIDVPKDADANAKDFVRGKFQMLLTERAKQAESLGGVKSIKAEKTTYNDDKTRADVSVTVTFKKDGETRTEHTHLIQSDGDWKIKI</sequence>
<evidence type="ECO:0000313" key="5">
    <source>
        <dbReference type="Proteomes" id="UP000250443"/>
    </source>
</evidence>
<evidence type="ECO:0000313" key="6">
    <source>
        <dbReference type="Proteomes" id="UP000626180"/>
    </source>
</evidence>
<dbReference type="AlphaFoldDB" id="A0A2X2EQ27"/>
<dbReference type="Proteomes" id="UP000250443">
    <property type="component" value="Unassembled WGS sequence"/>
</dbReference>
<reference evidence="4 5" key="1">
    <citation type="submission" date="2018-06" db="EMBL/GenBank/DDBJ databases">
        <authorList>
            <consortium name="Pathogen Informatics"/>
            <person name="Doyle S."/>
        </authorList>
    </citation>
    <scope>NUCLEOTIDE SEQUENCE [LARGE SCALE GENOMIC DNA]</scope>
    <source>
        <strain evidence="4 5">NCTC11842</strain>
    </source>
</reference>
<evidence type="ECO:0000256" key="1">
    <source>
        <dbReference type="SAM" id="SignalP"/>
    </source>
</evidence>
<dbReference type="RefSeq" id="WP_010795115.1">
    <property type="nucleotide sequence ID" value="NZ_CP044086.1"/>
</dbReference>
<dbReference type="Proteomes" id="UP000626180">
    <property type="component" value="Unassembled WGS sequence"/>
</dbReference>
<accession>A0A2X2EQ27</accession>
<protein>
    <submittedName>
        <fullName evidence="3">DUF4878 domain-containing protein</fullName>
    </submittedName>
    <submittedName>
        <fullName evidence="4">Lumazine-binding domain</fullName>
    </submittedName>
</protein>
<feature type="chain" id="PRO_5044582411" evidence="1">
    <location>
        <begin position="20"/>
        <end position="133"/>
    </location>
</feature>
<gene>
    <name evidence="3" type="ORF">IRZ65_05145</name>
    <name evidence="4" type="ORF">NCTC11842_02926</name>
</gene>
<reference evidence="3 6" key="2">
    <citation type="submission" date="2020-10" db="EMBL/GenBank/DDBJ databases">
        <title>Genome sequences of Pseudomonas isolates.</title>
        <authorList>
            <person name="Wessels L."/>
            <person name="Reich F."/>
            <person name="Hammerl J."/>
        </authorList>
    </citation>
    <scope>NUCLEOTIDE SEQUENCE [LARGE SCALE GENOMIC DNA]</scope>
    <source>
        <strain evidence="3 6">20-MO00624-0</strain>
    </source>
</reference>
<evidence type="ECO:0000313" key="4">
    <source>
        <dbReference type="EMBL" id="SPZ08700.1"/>
    </source>
</evidence>
<evidence type="ECO:0000313" key="3">
    <source>
        <dbReference type="EMBL" id="MBF8640063.1"/>
    </source>
</evidence>
<dbReference type="PROSITE" id="PS51257">
    <property type="entry name" value="PROKAR_LIPOPROTEIN"/>
    <property type="match status" value="1"/>
</dbReference>
<keyword evidence="6" id="KW-1185">Reference proteome</keyword>
<dbReference type="InterPro" id="IPR024267">
    <property type="entry name" value="DUF4878"/>
</dbReference>
<feature type="domain" description="DUF4878" evidence="2">
    <location>
        <begin position="21"/>
        <end position="131"/>
    </location>
</feature>
<proteinExistence type="predicted"/>
<feature type="signal peptide" evidence="1">
    <location>
        <begin position="1"/>
        <end position="19"/>
    </location>
</feature>
<dbReference type="EMBL" id="UAUF01000012">
    <property type="protein sequence ID" value="SPZ08700.1"/>
    <property type="molecule type" value="Genomic_DNA"/>
</dbReference>
<evidence type="ECO:0000259" key="2">
    <source>
        <dbReference type="Pfam" id="PF12870"/>
    </source>
</evidence>
<name>A0A2X2EQ27_PSELU</name>
<dbReference type="EMBL" id="JADMCD010000002">
    <property type="protein sequence ID" value="MBF8640063.1"/>
    <property type="molecule type" value="Genomic_DNA"/>
</dbReference>
<organism evidence="4 5">
    <name type="scientific">Pseudomonas luteola</name>
    <dbReference type="NCBI Taxonomy" id="47886"/>
    <lineage>
        <taxon>Bacteria</taxon>
        <taxon>Pseudomonadati</taxon>
        <taxon>Pseudomonadota</taxon>
        <taxon>Gammaproteobacteria</taxon>
        <taxon>Pseudomonadales</taxon>
        <taxon>Pseudomonadaceae</taxon>
        <taxon>Pseudomonas</taxon>
    </lineage>
</organism>
<dbReference type="Gene3D" id="3.10.450.50">
    <property type="match status" value="1"/>
</dbReference>